<accession>A0A427YN53</accession>
<evidence type="ECO:0000313" key="2">
    <source>
        <dbReference type="EMBL" id="RSH92505.1"/>
    </source>
</evidence>
<dbReference type="PANTHER" id="PTHR43798">
    <property type="entry name" value="MONOACYLGLYCEROL LIPASE"/>
    <property type="match status" value="1"/>
</dbReference>
<protein>
    <recommendedName>
        <fullName evidence="1">AB hydrolase-1 domain-containing protein</fullName>
    </recommendedName>
</protein>
<gene>
    <name evidence="2" type="ORF">EHS25_008921</name>
</gene>
<dbReference type="OrthoDB" id="408373at2759"/>
<dbReference type="Proteomes" id="UP000279259">
    <property type="component" value="Unassembled WGS sequence"/>
</dbReference>
<dbReference type="InterPro" id="IPR029058">
    <property type="entry name" value="AB_hydrolase_fold"/>
</dbReference>
<name>A0A427YN53_9TREE</name>
<reference evidence="2 3" key="1">
    <citation type="submission" date="2018-11" db="EMBL/GenBank/DDBJ databases">
        <title>Genome sequence of Saitozyma podzolica DSM 27192.</title>
        <authorList>
            <person name="Aliyu H."/>
            <person name="Gorte O."/>
            <person name="Ochsenreither K."/>
        </authorList>
    </citation>
    <scope>NUCLEOTIDE SEQUENCE [LARGE SCALE GENOMIC DNA]</scope>
    <source>
        <strain evidence="2 3">DSM 27192</strain>
    </source>
</reference>
<dbReference type="PANTHER" id="PTHR43798:SF33">
    <property type="entry name" value="HYDROLASE, PUTATIVE (AFU_ORTHOLOGUE AFUA_2G14860)-RELATED"/>
    <property type="match status" value="1"/>
</dbReference>
<dbReference type="AlphaFoldDB" id="A0A427YN53"/>
<sequence length="288" mass="30584">MTATLSYRTDAASAPDGTEISYRQLGDGPGLVILHGAMSSAYNHMELAGALASHFTVFVVDRRGRGLSGAYASDAGLPEEAEDLIAVLRKTQAPYALGVSSGAIILLNAAPQIATLTRLCIFEPPLVSDAPTARAALARLNSELGAGDLAGALVTGMLSAKMGPRVFQCLPRWMLKGVLRGAVRHEPPTTAAGYVAMRDLAPLLRYDFSVVVEMADRFEQFRSVGTKTLLLGGSKSPRYLRDALTRLAQTLPQTSVQMLPGADHAACWNKDRGGKPEEVAATLRAFFA</sequence>
<dbReference type="InterPro" id="IPR050266">
    <property type="entry name" value="AB_hydrolase_sf"/>
</dbReference>
<keyword evidence="3" id="KW-1185">Reference proteome</keyword>
<proteinExistence type="predicted"/>
<dbReference type="Gene3D" id="3.40.50.1820">
    <property type="entry name" value="alpha/beta hydrolase"/>
    <property type="match status" value="1"/>
</dbReference>
<organism evidence="2 3">
    <name type="scientific">Saitozyma podzolica</name>
    <dbReference type="NCBI Taxonomy" id="1890683"/>
    <lineage>
        <taxon>Eukaryota</taxon>
        <taxon>Fungi</taxon>
        <taxon>Dikarya</taxon>
        <taxon>Basidiomycota</taxon>
        <taxon>Agaricomycotina</taxon>
        <taxon>Tremellomycetes</taxon>
        <taxon>Tremellales</taxon>
        <taxon>Trimorphomycetaceae</taxon>
        <taxon>Saitozyma</taxon>
    </lineage>
</organism>
<dbReference type="GO" id="GO:0016020">
    <property type="term" value="C:membrane"/>
    <property type="evidence" value="ECO:0007669"/>
    <property type="project" value="TreeGrafter"/>
</dbReference>
<evidence type="ECO:0000313" key="3">
    <source>
        <dbReference type="Proteomes" id="UP000279259"/>
    </source>
</evidence>
<dbReference type="Pfam" id="PF12697">
    <property type="entry name" value="Abhydrolase_6"/>
    <property type="match status" value="1"/>
</dbReference>
<dbReference type="InterPro" id="IPR000073">
    <property type="entry name" value="AB_hydrolase_1"/>
</dbReference>
<dbReference type="EMBL" id="RSCD01000006">
    <property type="protein sequence ID" value="RSH92505.1"/>
    <property type="molecule type" value="Genomic_DNA"/>
</dbReference>
<feature type="domain" description="AB hydrolase-1" evidence="1">
    <location>
        <begin position="31"/>
        <end position="281"/>
    </location>
</feature>
<evidence type="ECO:0000259" key="1">
    <source>
        <dbReference type="Pfam" id="PF12697"/>
    </source>
</evidence>
<comment type="caution">
    <text evidence="2">The sequence shown here is derived from an EMBL/GenBank/DDBJ whole genome shotgun (WGS) entry which is preliminary data.</text>
</comment>
<dbReference type="SUPFAM" id="SSF53474">
    <property type="entry name" value="alpha/beta-Hydrolases"/>
    <property type="match status" value="1"/>
</dbReference>